<dbReference type="GO" id="GO:0050482">
    <property type="term" value="P:arachidonate secretion"/>
    <property type="evidence" value="ECO:0007669"/>
    <property type="project" value="InterPro"/>
</dbReference>
<sequence>GKRYGISRYQCDLEFKRKMYKICESSKRKRWVWSALGNLFTGKACKATADVYFGAVDNFGAKHYENPSPSWCERSCVQDLLDNYFSLVY</sequence>
<evidence type="ECO:0000313" key="1">
    <source>
        <dbReference type="EMBL" id="CAB3988277.1"/>
    </source>
</evidence>
<name>A0A6S7GP40_PARCT</name>
<dbReference type="Gene3D" id="1.20.90.10">
    <property type="entry name" value="Phospholipase A2 domain"/>
    <property type="match status" value="1"/>
</dbReference>
<dbReference type="EMBL" id="CACRXK020001301">
    <property type="protein sequence ID" value="CAB3988277.1"/>
    <property type="molecule type" value="Genomic_DNA"/>
</dbReference>
<keyword evidence="2" id="KW-1185">Reference proteome</keyword>
<proteinExistence type="predicted"/>
<dbReference type="GO" id="GO:0004623">
    <property type="term" value="F:phospholipase A2 activity"/>
    <property type="evidence" value="ECO:0007669"/>
    <property type="project" value="InterPro"/>
</dbReference>
<protein>
    <submittedName>
        <fullName evidence="1">Conodipine-M alpha chain</fullName>
    </submittedName>
</protein>
<gene>
    <name evidence="1" type="ORF">PACLA_8A016447</name>
</gene>
<organism evidence="1 2">
    <name type="scientific">Paramuricea clavata</name>
    <name type="common">Red gorgonian</name>
    <name type="synonym">Violescent sea-whip</name>
    <dbReference type="NCBI Taxonomy" id="317549"/>
    <lineage>
        <taxon>Eukaryota</taxon>
        <taxon>Metazoa</taxon>
        <taxon>Cnidaria</taxon>
        <taxon>Anthozoa</taxon>
        <taxon>Octocorallia</taxon>
        <taxon>Malacalcyonacea</taxon>
        <taxon>Plexauridae</taxon>
        <taxon>Paramuricea</taxon>
    </lineage>
</organism>
<dbReference type="AlphaFoldDB" id="A0A6S7GP40"/>
<dbReference type="GO" id="GO:0006644">
    <property type="term" value="P:phospholipid metabolic process"/>
    <property type="evidence" value="ECO:0007669"/>
    <property type="project" value="InterPro"/>
</dbReference>
<reference evidence="1" key="1">
    <citation type="submission" date="2020-04" db="EMBL/GenBank/DDBJ databases">
        <authorList>
            <person name="Alioto T."/>
            <person name="Alioto T."/>
            <person name="Gomez Garrido J."/>
        </authorList>
    </citation>
    <scope>NUCLEOTIDE SEQUENCE</scope>
    <source>
        <strain evidence="1">A484AB</strain>
    </source>
</reference>
<dbReference type="InterPro" id="IPR036444">
    <property type="entry name" value="PLipase_A2_dom_sf"/>
</dbReference>
<feature type="non-terminal residue" evidence="1">
    <location>
        <position position="1"/>
    </location>
</feature>
<dbReference type="SUPFAM" id="SSF48619">
    <property type="entry name" value="Phospholipase A2, PLA2"/>
    <property type="match status" value="1"/>
</dbReference>
<dbReference type="OrthoDB" id="3935740at2759"/>
<evidence type="ECO:0000313" key="2">
    <source>
        <dbReference type="Proteomes" id="UP001152795"/>
    </source>
</evidence>
<dbReference type="Proteomes" id="UP001152795">
    <property type="component" value="Unassembled WGS sequence"/>
</dbReference>
<accession>A0A6S7GP40</accession>
<comment type="caution">
    <text evidence="1">The sequence shown here is derived from an EMBL/GenBank/DDBJ whole genome shotgun (WGS) entry which is preliminary data.</text>
</comment>